<feature type="compositionally biased region" description="Basic and acidic residues" evidence="1">
    <location>
        <begin position="330"/>
        <end position="349"/>
    </location>
</feature>
<dbReference type="PANTHER" id="PTHR23240:SF26">
    <property type="entry name" value="5' EXONUCLEASE APOLLO"/>
    <property type="match status" value="1"/>
</dbReference>
<feature type="compositionally biased region" description="Basic and acidic residues" evidence="1">
    <location>
        <begin position="474"/>
        <end position="492"/>
    </location>
</feature>
<dbReference type="GO" id="GO:0003684">
    <property type="term" value="F:damaged DNA binding"/>
    <property type="evidence" value="ECO:0007669"/>
    <property type="project" value="TreeGrafter"/>
</dbReference>
<dbReference type="GO" id="GO:0006303">
    <property type="term" value="P:double-strand break repair via nonhomologous end joining"/>
    <property type="evidence" value="ECO:0007669"/>
    <property type="project" value="TreeGrafter"/>
</dbReference>
<feature type="region of interest" description="Disordered" evidence="1">
    <location>
        <begin position="474"/>
        <end position="493"/>
    </location>
</feature>
<protein>
    <recommendedName>
        <fullName evidence="4">DNA repair metallo-beta-lactamase domain-containing protein</fullName>
    </recommendedName>
</protein>
<dbReference type="Gene3D" id="3.60.15.10">
    <property type="entry name" value="Ribonuclease Z/Hydroxyacylglutathione hydrolase-like"/>
    <property type="match status" value="1"/>
</dbReference>
<dbReference type="GO" id="GO:0000723">
    <property type="term" value="P:telomere maintenance"/>
    <property type="evidence" value="ECO:0007669"/>
    <property type="project" value="TreeGrafter"/>
</dbReference>
<organism evidence="2 3">
    <name type="scientific">Bemisia tabaci</name>
    <name type="common">Sweetpotato whitefly</name>
    <name type="synonym">Aleurodes tabaci</name>
    <dbReference type="NCBI Taxonomy" id="7038"/>
    <lineage>
        <taxon>Eukaryota</taxon>
        <taxon>Metazoa</taxon>
        <taxon>Ecdysozoa</taxon>
        <taxon>Arthropoda</taxon>
        <taxon>Hexapoda</taxon>
        <taxon>Insecta</taxon>
        <taxon>Pterygota</taxon>
        <taxon>Neoptera</taxon>
        <taxon>Paraneoptera</taxon>
        <taxon>Hemiptera</taxon>
        <taxon>Sternorrhyncha</taxon>
        <taxon>Aleyrodoidea</taxon>
        <taxon>Aleyrodidae</taxon>
        <taxon>Aleyrodinae</taxon>
        <taxon>Bemisia</taxon>
    </lineage>
</organism>
<evidence type="ECO:0000256" key="1">
    <source>
        <dbReference type="SAM" id="MobiDB-lite"/>
    </source>
</evidence>
<proteinExistence type="predicted"/>
<dbReference type="KEGG" id="btab:109033341"/>
<feature type="compositionally biased region" description="Basic and acidic residues" evidence="1">
    <location>
        <begin position="550"/>
        <end position="574"/>
    </location>
</feature>
<keyword evidence="3" id="KW-1185">Reference proteome</keyword>
<dbReference type="AlphaFoldDB" id="A0A9P0AR23"/>
<feature type="region of interest" description="Disordered" evidence="1">
    <location>
        <begin position="550"/>
        <end position="582"/>
    </location>
</feature>
<evidence type="ECO:0000313" key="2">
    <source>
        <dbReference type="EMBL" id="CAH0396202.1"/>
    </source>
</evidence>
<feature type="region of interest" description="Disordered" evidence="1">
    <location>
        <begin position="308"/>
        <end position="365"/>
    </location>
</feature>
<dbReference type="GO" id="GO:0035312">
    <property type="term" value="F:5'-3' DNA exonuclease activity"/>
    <property type="evidence" value="ECO:0007669"/>
    <property type="project" value="TreeGrafter"/>
</dbReference>
<dbReference type="Proteomes" id="UP001152759">
    <property type="component" value="Chromosome 9"/>
</dbReference>
<sequence length="609" mass="70334">MKGVVIPGTKIIIDSDEPDPEDEYLHFLSCVNLESPYDFAVMKDFKRIYTSAFNKWFLIKFHKFKPERIHCWDEETPKDIPENATDVFMKVQVIDSNYCVGSVMFLFEGTAGNYLYAGNFRYYEKLLDEPCLQKYRYKASDLFVLYLHSPYPVDRCPSFESKNTVMFKIIEFALCYPLDHFIFVSPHIGNEELYVALSQELGVRIYVNSKQLKILKHLKLDQYFTDDDEEARIWVVNVSELKEIQNRSLTFNGSYQIVSLFMEQDLSFLQEEIMHFPYQPYSSREELAHMISAFHPFSVQRIESLHQETTSSKLTEGSLRSGPIQPVQKSETKSSHQIKSSKDAVKTRTLDNPGSQKALKRMSSKECIDRLPHHRKHAKVHENSDRRLQRTFTKVYAADRTALSPIVPPDNKRLKQCDESGKKASKKTVQEYSHKSIVDWINTSPVAPEDMKLGKDPEDDIFASLETFDGRKETVCKDTPESQDKTCAESKSAKYSTNVSKNQEAIRKPEYFWESLRGLDLYEDRSPVAPEDVELGKDSEDDIFASLETSDGRRETVCKDTPESQDKTCAESKSAEYSTNVSKKQEAIRKVQSFWEPMRSSDLGFYDLV</sequence>
<evidence type="ECO:0008006" key="4">
    <source>
        <dbReference type="Google" id="ProtNLM"/>
    </source>
</evidence>
<gene>
    <name evidence="2" type="ORF">BEMITA_LOCUS14293</name>
</gene>
<feature type="compositionally biased region" description="Basic and acidic residues" evidence="1">
    <location>
        <begin position="410"/>
        <end position="428"/>
    </location>
</feature>
<dbReference type="PANTHER" id="PTHR23240">
    <property type="entry name" value="DNA CROSS-LINK REPAIR PROTEIN PSO2/SNM1-RELATED"/>
    <property type="match status" value="1"/>
</dbReference>
<dbReference type="InterPro" id="IPR036866">
    <property type="entry name" value="RibonucZ/Hydroxyglut_hydro"/>
</dbReference>
<evidence type="ECO:0000313" key="3">
    <source>
        <dbReference type="Proteomes" id="UP001152759"/>
    </source>
</evidence>
<feature type="region of interest" description="Disordered" evidence="1">
    <location>
        <begin position="404"/>
        <end position="428"/>
    </location>
</feature>
<accession>A0A9P0AR23</accession>
<reference evidence="2" key="1">
    <citation type="submission" date="2021-12" db="EMBL/GenBank/DDBJ databases">
        <authorList>
            <person name="King R."/>
        </authorList>
    </citation>
    <scope>NUCLEOTIDE SEQUENCE</scope>
</reference>
<dbReference type="EMBL" id="OU963870">
    <property type="protein sequence ID" value="CAH0396202.1"/>
    <property type="molecule type" value="Genomic_DNA"/>
</dbReference>
<name>A0A9P0AR23_BEMTA</name>
<dbReference type="Gene3D" id="3.40.50.12650">
    <property type="match status" value="1"/>
</dbReference>
<dbReference type="GO" id="GO:0036297">
    <property type="term" value="P:interstrand cross-link repair"/>
    <property type="evidence" value="ECO:0007669"/>
    <property type="project" value="TreeGrafter"/>
</dbReference>